<evidence type="ECO:0000313" key="1">
    <source>
        <dbReference type="EMBL" id="EEB34179.1"/>
    </source>
</evidence>
<reference evidence="1 2" key="1">
    <citation type="submission" date="2008-10" db="EMBL/GenBank/DDBJ databases">
        <title>Draft genome sequence of Desulvovibrio piger (ATCC 29098).</title>
        <authorList>
            <person name="Sudarsanam P."/>
            <person name="Ley R."/>
            <person name="Guruge J."/>
            <person name="Turnbaugh P.J."/>
            <person name="Mahowald M."/>
            <person name="Liep D."/>
            <person name="Gordon J."/>
        </authorList>
    </citation>
    <scope>NUCLEOTIDE SEQUENCE [LARGE SCALE GENOMIC DNA]</scope>
    <source>
        <strain evidence="1 2">ATCC 29098</strain>
    </source>
</reference>
<name>B6WS21_9BACT</name>
<accession>B6WS21</accession>
<dbReference type="Proteomes" id="UP000003676">
    <property type="component" value="Unassembled WGS sequence"/>
</dbReference>
<dbReference type="RefSeq" id="WP_006005120.1">
    <property type="nucleotide sequence ID" value="NZ_DS996355.1"/>
</dbReference>
<dbReference type="Pfam" id="PF10109">
    <property type="entry name" value="Phage_TAC_7"/>
    <property type="match status" value="1"/>
</dbReference>
<comment type="caution">
    <text evidence="1">The sequence shown here is derived from an EMBL/GenBank/DDBJ whole genome shotgun (WGS) entry which is preliminary data.</text>
</comment>
<protein>
    <submittedName>
        <fullName evidence="1">Phage tail protein E</fullName>
    </submittedName>
</protein>
<dbReference type="InterPro" id="IPR019289">
    <property type="entry name" value="Phage_tail_E/E"/>
</dbReference>
<evidence type="ECO:0000313" key="2">
    <source>
        <dbReference type="Proteomes" id="UP000003676"/>
    </source>
</evidence>
<proteinExistence type="predicted"/>
<dbReference type="EMBL" id="ABXU01000026">
    <property type="protein sequence ID" value="EEB34179.1"/>
    <property type="molecule type" value="Genomic_DNA"/>
</dbReference>
<sequence length="90" mass="9612">MEPIVIKLTVPLTHGAETITELRITRRPTAGDLRGVKISELTFDDIITVASRLVALPPSVLNTMDLSDFTELSGVIGAFFGSGQPTGMTL</sequence>
<reference evidence="1 2" key="2">
    <citation type="submission" date="2008-10" db="EMBL/GenBank/DDBJ databases">
        <authorList>
            <person name="Fulton L."/>
            <person name="Clifton S."/>
            <person name="Fulton B."/>
            <person name="Xu J."/>
            <person name="Minx P."/>
            <person name="Pepin K.H."/>
            <person name="Johnson M."/>
            <person name="Bhonagiri V."/>
            <person name="Nash W.E."/>
            <person name="Mardis E.R."/>
            <person name="Wilson R.K."/>
        </authorList>
    </citation>
    <scope>NUCLEOTIDE SEQUENCE [LARGE SCALE GENOMIC DNA]</scope>
    <source>
        <strain evidence="1 2">ATCC 29098</strain>
    </source>
</reference>
<gene>
    <name evidence="1" type="ORF">DESPIG_00866</name>
</gene>
<dbReference type="AlphaFoldDB" id="B6WS21"/>
<dbReference type="HOGENOM" id="CLU_2436019_0_0_7"/>
<organism evidence="1 2">
    <name type="scientific">Desulfovibrio piger ATCC 29098</name>
    <dbReference type="NCBI Taxonomy" id="411464"/>
    <lineage>
        <taxon>Bacteria</taxon>
        <taxon>Pseudomonadati</taxon>
        <taxon>Thermodesulfobacteriota</taxon>
        <taxon>Desulfovibrionia</taxon>
        <taxon>Desulfovibrionales</taxon>
        <taxon>Desulfovibrionaceae</taxon>
        <taxon>Desulfovibrio</taxon>
    </lineage>
</organism>